<dbReference type="EMBL" id="LT838272">
    <property type="protein sequence ID" value="SMB96352.1"/>
    <property type="molecule type" value="Genomic_DNA"/>
</dbReference>
<reference evidence="1 2" key="1">
    <citation type="submission" date="2017-04" db="EMBL/GenBank/DDBJ databases">
        <authorList>
            <person name="Afonso C.L."/>
            <person name="Miller P.J."/>
            <person name="Scott M.A."/>
            <person name="Spackman E."/>
            <person name="Goraichik I."/>
            <person name="Dimitrov K.M."/>
            <person name="Suarez D.L."/>
            <person name="Swayne D.E."/>
        </authorList>
    </citation>
    <scope>NUCLEOTIDE SEQUENCE [LARGE SCALE GENOMIC DNA]</scope>
    <source>
        <strain evidence="1 2">ToBE</strain>
    </source>
</reference>
<accession>A0A1W1VSK0</accession>
<gene>
    <name evidence="1" type="ORF">SAMN00808754_1461</name>
</gene>
<dbReference type="Proteomes" id="UP000192569">
    <property type="component" value="Chromosome I"/>
</dbReference>
<evidence type="ECO:0000313" key="2">
    <source>
        <dbReference type="Proteomes" id="UP000192569"/>
    </source>
</evidence>
<sequence length="96" mass="11176">MGEVVNSFICLRSKQLGREIDPNLHVRERLFQVEAELNRLMDIYAPEVALRYLIKNGRPQLSDEEFTALQKRVREVMAEEKRLKEVLNNTCGEGMV</sequence>
<dbReference type="STRING" id="698762.SAMN00808754_1461"/>
<protein>
    <submittedName>
        <fullName evidence="1">Uncharacterized protein</fullName>
    </submittedName>
</protein>
<organism evidence="1 2">
    <name type="scientific">Thermanaeromonas toyohensis ToBE</name>
    <dbReference type="NCBI Taxonomy" id="698762"/>
    <lineage>
        <taxon>Bacteria</taxon>
        <taxon>Bacillati</taxon>
        <taxon>Bacillota</taxon>
        <taxon>Clostridia</taxon>
        <taxon>Neomoorellales</taxon>
        <taxon>Neomoorellaceae</taxon>
        <taxon>Thermanaeromonas</taxon>
    </lineage>
</organism>
<keyword evidence="2" id="KW-1185">Reference proteome</keyword>
<name>A0A1W1VSK0_9FIRM</name>
<evidence type="ECO:0000313" key="1">
    <source>
        <dbReference type="EMBL" id="SMB96352.1"/>
    </source>
</evidence>
<dbReference type="AlphaFoldDB" id="A0A1W1VSK0"/>
<proteinExistence type="predicted"/>
<dbReference type="RefSeq" id="WP_084665077.1">
    <property type="nucleotide sequence ID" value="NZ_LT838272.1"/>
</dbReference>